<dbReference type="EMBL" id="UZAH01035633">
    <property type="protein sequence ID" value="VDP41829.1"/>
    <property type="molecule type" value="Genomic_DNA"/>
</dbReference>
<accession>A0A3P8H530</accession>
<evidence type="ECO:0000313" key="5">
    <source>
        <dbReference type="EMBL" id="VDP41829.1"/>
    </source>
</evidence>
<evidence type="ECO:0000256" key="3">
    <source>
        <dbReference type="ARBA" id="ARBA00017551"/>
    </source>
</evidence>
<reference evidence="7" key="2">
    <citation type="submission" date="2019-09" db="UniProtKB">
        <authorList>
            <consortium name="WormBaseParasite"/>
        </authorList>
    </citation>
    <scope>IDENTIFICATION</scope>
</reference>
<dbReference type="OrthoDB" id="263560at2759"/>
<comment type="function">
    <text evidence="1">May be involved in 20S pre-rRNA processing.</text>
</comment>
<evidence type="ECO:0000313" key="6">
    <source>
        <dbReference type="Proteomes" id="UP000050761"/>
    </source>
</evidence>
<reference evidence="5 6" key="1">
    <citation type="submission" date="2018-11" db="EMBL/GenBank/DDBJ databases">
        <authorList>
            <consortium name="Pathogen Informatics"/>
        </authorList>
    </citation>
    <scope>NUCLEOTIDE SEQUENCE [LARGE SCALE GENOMIC DNA]</scope>
</reference>
<dbReference type="Proteomes" id="UP000050761">
    <property type="component" value="Unassembled WGS sequence"/>
</dbReference>
<dbReference type="InterPro" id="IPR019398">
    <property type="entry name" value="Pre-rRNA_process_TSR2"/>
</dbReference>
<dbReference type="WBParaSite" id="HPBE_0002392401-mRNA-1">
    <property type="protein sequence ID" value="HPBE_0002392401-mRNA-1"/>
    <property type="gene ID" value="HPBE_0002392401"/>
</dbReference>
<dbReference type="PANTHER" id="PTHR21250">
    <property type="entry name" value="PRE-RRNA-PROCESSING PROTEIN TSR2 HOMOLOG"/>
    <property type="match status" value="1"/>
</dbReference>
<dbReference type="AlphaFoldDB" id="A0A183GMK4"/>
<comment type="similarity">
    <text evidence="2">Belongs to the TSR2 family.</text>
</comment>
<gene>
    <name evidence="5" type="ORF">HPBE_LOCUS23923</name>
</gene>
<sequence length="99" mass="11354">MASETVYPQEWKQVVDRVIVSWSGYQLGVDFSSGGPETLAKDEWFKEVVAEYIFTARGLKAEDLEDWLNNVLYTEFNLILEDDSVYPTAVFFLEALGYV</sequence>
<keyword evidence="6" id="KW-1185">Reference proteome</keyword>
<dbReference type="Pfam" id="PF10273">
    <property type="entry name" value="WGG"/>
    <property type="match status" value="1"/>
</dbReference>
<evidence type="ECO:0000256" key="2">
    <source>
        <dbReference type="ARBA" id="ARBA00006524"/>
    </source>
</evidence>
<proteinExistence type="inferred from homology"/>
<evidence type="ECO:0000313" key="7">
    <source>
        <dbReference type="WBParaSite" id="HPBE_0002392401-mRNA-1"/>
    </source>
</evidence>
<accession>A0A183GMK4</accession>
<dbReference type="GO" id="GO:0006364">
    <property type="term" value="P:rRNA processing"/>
    <property type="evidence" value="ECO:0007669"/>
    <property type="project" value="UniProtKB-KW"/>
</dbReference>
<name>A0A183GMK4_HELPZ</name>
<protein>
    <recommendedName>
        <fullName evidence="3">Pre-rRNA-processing protein TSR2 homolog</fullName>
    </recommendedName>
</protein>
<organism evidence="6 7">
    <name type="scientific">Heligmosomoides polygyrus</name>
    <name type="common">Parasitic roundworm</name>
    <dbReference type="NCBI Taxonomy" id="6339"/>
    <lineage>
        <taxon>Eukaryota</taxon>
        <taxon>Metazoa</taxon>
        <taxon>Ecdysozoa</taxon>
        <taxon>Nematoda</taxon>
        <taxon>Chromadorea</taxon>
        <taxon>Rhabditida</taxon>
        <taxon>Rhabditina</taxon>
        <taxon>Rhabditomorpha</taxon>
        <taxon>Strongyloidea</taxon>
        <taxon>Heligmosomidae</taxon>
        <taxon>Heligmosomoides</taxon>
    </lineage>
</organism>
<evidence type="ECO:0000256" key="4">
    <source>
        <dbReference type="ARBA" id="ARBA00022552"/>
    </source>
</evidence>
<evidence type="ECO:0000256" key="1">
    <source>
        <dbReference type="ARBA" id="ARBA00002210"/>
    </source>
</evidence>
<keyword evidence="4" id="KW-0698">rRNA processing</keyword>